<dbReference type="RefSeq" id="WP_255935309.1">
    <property type="nucleotide sequence ID" value="NZ_CP050467.1"/>
</dbReference>
<dbReference type="EMBL" id="CP050467">
    <property type="protein sequence ID" value="UTZ27710.1"/>
    <property type="molecule type" value="Genomic_DNA"/>
</dbReference>
<dbReference type="AlphaFoldDB" id="A0AAE9MZG2"/>
<proteinExistence type="predicted"/>
<sequence length="70" mass="7714">MAATIDTQFGQVTTSAPYFSHQLGCEVINLTLIKPENESNCWGISKECPSNVSLTNQFLNMFARDAAQVM</sequence>
<dbReference type="Proteomes" id="UP001058687">
    <property type="component" value="Chromosome 1"/>
</dbReference>
<reference evidence="1" key="1">
    <citation type="submission" date="2020-03" db="EMBL/GenBank/DDBJ databases">
        <title>Five strains of Vibrio campbellii isolated from Mariana Trench.</title>
        <authorList>
            <person name="Liang J."/>
            <person name="Zhang X.-H."/>
        </authorList>
    </citation>
    <scope>NUCLEOTIDE SEQUENCE</scope>
    <source>
        <strain evidence="1">LJC014</strain>
    </source>
</reference>
<accession>A0AAE9MZG2</accession>
<protein>
    <submittedName>
        <fullName evidence="1">Uncharacterized protein</fullName>
    </submittedName>
</protein>
<gene>
    <name evidence="1" type="ORF">HB761_13705</name>
</gene>
<name>A0AAE9MZG2_9VIBR</name>
<organism evidence="1 2">
    <name type="scientific">Vibrio campbellii</name>
    <dbReference type="NCBI Taxonomy" id="680"/>
    <lineage>
        <taxon>Bacteria</taxon>
        <taxon>Pseudomonadati</taxon>
        <taxon>Pseudomonadota</taxon>
        <taxon>Gammaproteobacteria</taxon>
        <taxon>Vibrionales</taxon>
        <taxon>Vibrionaceae</taxon>
        <taxon>Vibrio</taxon>
    </lineage>
</organism>
<evidence type="ECO:0000313" key="1">
    <source>
        <dbReference type="EMBL" id="UTZ27710.1"/>
    </source>
</evidence>
<evidence type="ECO:0000313" key="2">
    <source>
        <dbReference type="Proteomes" id="UP001058687"/>
    </source>
</evidence>